<dbReference type="Pfam" id="PF18738">
    <property type="entry name" value="HEPN_DZIP3"/>
    <property type="match status" value="1"/>
</dbReference>
<dbReference type="OrthoDB" id="6142955at2759"/>
<name>A0A6J8AFM5_MYTCO</name>
<accession>A0A6J8AFM5</accession>
<organism evidence="3 4">
    <name type="scientific">Mytilus coruscus</name>
    <name type="common">Sea mussel</name>
    <dbReference type="NCBI Taxonomy" id="42192"/>
    <lineage>
        <taxon>Eukaryota</taxon>
        <taxon>Metazoa</taxon>
        <taxon>Spiralia</taxon>
        <taxon>Lophotrochozoa</taxon>
        <taxon>Mollusca</taxon>
        <taxon>Bivalvia</taxon>
        <taxon>Autobranchia</taxon>
        <taxon>Pteriomorphia</taxon>
        <taxon>Mytilida</taxon>
        <taxon>Mytiloidea</taxon>
        <taxon>Mytilidae</taxon>
        <taxon>Mytilinae</taxon>
        <taxon>Mytilus</taxon>
    </lineage>
</organism>
<feature type="domain" description="Novel STAND NTPase 3" evidence="2">
    <location>
        <begin position="101"/>
        <end position="187"/>
    </location>
</feature>
<feature type="domain" description="DZIP3-like HEPN" evidence="1">
    <location>
        <begin position="5"/>
        <end position="74"/>
    </location>
</feature>
<evidence type="ECO:0000313" key="3">
    <source>
        <dbReference type="EMBL" id="CAC5366872.1"/>
    </source>
</evidence>
<evidence type="ECO:0000313" key="4">
    <source>
        <dbReference type="Proteomes" id="UP000507470"/>
    </source>
</evidence>
<proteinExistence type="predicted"/>
<dbReference type="InterPro" id="IPR049050">
    <property type="entry name" value="nSTAND3"/>
</dbReference>
<evidence type="ECO:0000259" key="1">
    <source>
        <dbReference type="Pfam" id="PF18738"/>
    </source>
</evidence>
<keyword evidence="4" id="KW-1185">Reference proteome</keyword>
<protein>
    <submittedName>
        <fullName evidence="3">Uncharacterized protein</fullName>
    </submittedName>
</protein>
<dbReference type="Pfam" id="PF20720">
    <property type="entry name" value="nSTAND3"/>
    <property type="match status" value="1"/>
</dbReference>
<dbReference type="Proteomes" id="UP000507470">
    <property type="component" value="Unassembled WGS sequence"/>
</dbReference>
<dbReference type="InterPro" id="IPR041249">
    <property type="entry name" value="HEPN_DZIP3"/>
</dbReference>
<sequence length="403" mass="46390">MLNPFDTFPFVSDTTPSADLARIKYYRNYISNNKDGRIDNKSFSTAWEDIIGAVGRLGGKKMFDECKKLRASTLGQSTVPWNIKVHINQILEAWMINNSSFVETRSAKYVLECLHTNICVTITGSFGVGKTATLQHVALKLADEGYDVLMITNPHDIVKFNNPNQKTLFVMDDFCGTHSIKQIDLNRLQTCVCNLISEDLCLSQTEKQVLAELYLGSKATEIIEYCDLYDCFPLLCKLYSDNLKVNIIDFFKYPFLVYEAEIDYLRTKGFSGKFCALVLCVMFNNNVKEIWFTDKIDTVIQRVIENTCEACRLEKGTSRLVLLDELRSLEHTFLKKEVNVYKTIQKNIFNFLAFYFGKIMIQCLIRYGDSDLIMQRFLLEGKNFMNQFITIVPLNTIRCTCRD</sequence>
<dbReference type="InterPro" id="IPR027417">
    <property type="entry name" value="P-loop_NTPase"/>
</dbReference>
<gene>
    <name evidence="3" type="ORF">MCOR_6987</name>
</gene>
<evidence type="ECO:0000259" key="2">
    <source>
        <dbReference type="Pfam" id="PF20720"/>
    </source>
</evidence>
<dbReference type="AlphaFoldDB" id="A0A6J8AFM5"/>
<dbReference type="EMBL" id="CACVKT020001349">
    <property type="protein sequence ID" value="CAC5366872.1"/>
    <property type="molecule type" value="Genomic_DNA"/>
</dbReference>
<reference evidence="3 4" key="1">
    <citation type="submission" date="2020-06" db="EMBL/GenBank/DDBJ databases">
        <authorList>
            <person name="Li R."/>
            <person name="Bekaert M."/>
        </authorList>
    </citation>
    <scope>NUCLEOTIDE SEQUENCE [LARGE SCALE GENOMIC DNA]</scope>
    <source>
        <strain evidence="4">wild</strain>
    </source>
</reference>
<dbReference type="SUPFAM" id="SSF52540">
    <property type="entry name" value="P-loop containing nucleoside triphosphate hydrolases"/>
    <property type="match status" value="1"/>
</dbReference>